<evidence type="ECO:0000259" key="10">
    <source>
        <dbReference type="Pfam" id="PF01145"/>
    </source>
</evidence>
<evidence type="ECO:0000313" key="12">
    <source>
        <dbReference type="Proteomes" id="UP000594261"/>
    </source>
</evidence>
<dbReference type="Gramene" id="QL01p050908:mrna">
    <property type="protein sequence ID" value="QL01p050908:mrna"/>
    <property type="gene ID" value="QL01p050908"/>
</dbReference>
<evidence type="ECO:0000256" key="4">
    <source>
        <dbReference type="ARBA" id="ARBA00022824"/>
    </source>
</evidence>
<evidence type="ECO:0000313" key="11">
    <source>
        <dbReference type="EnsemblPlants" id="QL01p050908:mrna"/>
    </source>
</evidence>
<dbReference type="InterPro" id="IPR001107">
    <property type="entry name" value="Band_7"/>
</dbReference>
<reference evidence="11" key="2">
    <citation type="submission" date="2021-01" db="UniProtKB">
        <authorList>
            <consortium name="EnsemblPlants"/>
        </authorList>
    </citation>
    <scope>IDENTIFICATION</scope>
</reference>
<evidence type="ECO:0000256" key="9">
    <source>
        <dbReference type="SAM" id="Phobius"/>
    </source>
</evidence>
<reference evidence="11 12" key="1">
    <citation type="journal article" date="2016" name="G3 (Bethesda)">
        <title>First Draft Assembly and Annotation of the Genome of a California Endemic Oak Quercus lobata Nee (Fagaceae).</title>
        <authorList>
            <person name="Sork V.L."/>
            <person name="Fitz-Gibbon S.T."/>
            <person name="Puiu D."/>
            <person name="Crepeau M."/>
            <person name="Gugger P.F."/>
            <person name="Sherman R."/>
            <person name="Stevens K."/>
            <person name="Langley C.H."/>
            <person name="Pellegrini M."/>
            <person name="Salzberg S.L."/>
        </authorList>
    </citation>
    <scope>NUCLEOTIDE SEQUENCE [LARGE SCALE GENOMIC DNA]</scope>
    <source>
        <strain evidence="11 12">cv. SW786</strain>
    </source>
</reference>
<evidence type="ECO:0000256" key="5">
    <source>
        <dbReference type="ARBA" id="ARBA00022968"/>
    </source>
</evidence>
<evidence type="ECO:0000256" key="2">
    <source>
        <dbReference type="ARBA" id="ARBA00008164"/>
    </source>
</evidence>
<dbReference type="GO" id="GO:0032933">
    <property type="term" value="P:SREBP signaling pathway"/>
    <property type="evidence" value="ECO:0007669"/>
    <property type="project" value="TreeGrafter"/>
</dbReference>
<feature type="transmembrane region" description="Helical" evidence="9">
    <location>
        <begin position="20"/>
        <end position="44"/>
    </location>
</feature>
<evidence type="ECO:0000256" key="7">
    <source>
        <dbReference type="ARBA" id="ARBA00023136"/>
    </source>
</evidence>
<protein>
    <recommendedName>
        <fullName evidence="10">Band 7 domain-containing protein</fullName>
    </recommendedName>
</protein>
<keyword evidence="4" id="KW-0256">Endoplasmic reticulum</keyword>
<dbReference type="InterPro" id="IPR033294">
    <property type="entry name" value="Erlin1/2"/>
</dbReference>
<dbReference type="Proteomes" id="UP000594261">
    <property type="component" value="Chromosome 1"/>
</dbReference>
<organism evidence="11 12">
    <name type="scientific">Quercus lobata</name>
    <name type="common">Valley oak</name>
    <dbReference type="NCBI Taxonomy" id="97700"/>
    <lineage>
        <taxon>Eukaryota</taxon>
        <taxon>Viridiplantae</taxon>
        <taxon>Streptophyta</taxon>
        <taxon>Embryophyta</taxon>
        <taxon>Tracheophyta</taxon>
        <taxon>Spermatophyta</taxon>
        <taxon>Magnoliopsida</taxon>
        <taxon>eudicotyledons</taxon>
        <taxon>Gunneridae</taxon>
        <taxon>Pentapetalae</taxon>
        <taxon>rosids</taxon>
        <taxon>fabids</taxon>
        <taxon>Fagales</taxon>
        <taxon>Fagaceae</taxon>
        <taxon>Quercus</taxon>
    </lineage>
</organism>
<comment type="similarity">
    <text evidence="2">Belongs to the band 7/mec-2 family.</text>
</comment>
<evidence type="ECO:0000256" key="1">
    <source>
        <dbReference type="ARBA" id="ARBA00004648"/>
    </source>
</evidence>
<dbReference type="GO" id="GO:0015485">
    <property type="term" value="F:cholesterol binding"/>
    <property type="evidence" value="ECO:0007669"/>
    <property type="project" value="TreeGrafter"/>
</dbReference>
<dbReference type="PANTHER" id="PTHR15351">
    <property type="entry name" value="ERLIN (ER LIPID RAFT ASSOCIATED PROTEIN) HOMOLOG"/>
    <property type="match status" value="1"/>
</dbReference>
<evidence type="ECO:0000256" key="8">
    <source>
        <dbReference type="ARBA" id="ARBA00023180"/>
    </source>
</evidence>
<dbReference type="EnsemblPlants" id="QL01p050908:mrna">
    <property type="protein sequence ID" value="QL01p050908:mrna"/>
    <property type="gene ID" value="QL01p050908"/>
</dbReference>
<proteinExistence type="inferred from homology"/>
<dbReference type="EMBL" id="LRBV02000001">
    <property type="status" value="NOT_ANNOTATED_CDS"/>
    <property type="molecule type" value="Genomic_DNA"/>
</dbReference>
<evidence type="ECO:0000256" key="3">
    <source>
        <dbReference type="ARBA" id="ARBA00022692"/>
    </source>
</evidence>
<feature type="domain" description="Band 7" evidence="10">
    <location>
        <begin position="75"/>
        <end position="117"/>
    </location>
</feature>
<accession>A0A7N2KQQ0</accession>
<keyword evidence="8" id="KW-0325">Glycoprotein</keyword>
<comment type="subcellular location">
    <subcellularLocation>
        <location evidence="1">Endoplasmic reticulum membrane</location>
        <topology evidence="1">Single-pass type II membrane protein</topology>
    </subcellularLocation>
</comment>
<keyword evidence="12" id="KW-1185">Reference proteome</keyword>
<sequence>MDTHQPRPVTPQPPQGSGGGGFSAILTVFLSFIAIFAMLAFALASDPSHFLHYRFVFSVIPSSSTIMNGFSILHQVPEGHVGVYWRGGALLKTINDPGFHLKLPFITRYEPVQVSDIPCGTKGGVMINFEKIKLQDVALYSHYGFARV</sequence>
<keyword evidence="6 9" id="KW-1133">Transmembrane helix</keyword>
<keyword evidence="3 9" id="KW-0812">Transmembrane</keyword>
<dbReference type="AlphaFoldDB" id="A0A7N2KQQ0"/>
<dbReference type="GO" id="GO:0005789">
    <property type="term" value="C:endoplasmic reticulum membrane"/>
    <property type="evidence" value="ECO:0007669"/>
    <property type="project" value="UniProtKB-SubCell"/>
</dbReference>
<keyword evidence="5" id="KW-0735">Signal-anchor</keyword>
<dbReference type="PANTHER" id="PTHR15351:SF3">
    <property type="entry name" value="ERLIN"/>
    <property type="match status" value="1"/>
</dbReference>
<dbReference type="GO" id="GO:0031625">
    <property type="term" value="F:ubiquitin protein ligase binding"/>
    <property type="evidence" value="ECO:0007669"/>
    <property type="project" value="InterPro"/>
</dbReference>
<keyword evidence="7 9" id="KW-0472">Membrane</keyword>
<name>A0A7N2KQQ0_QUELO</name>
<dbReference type="InParanoid" id="A0A7N2KQQ0"/>
<dbReference type="Pfam" id="PF01145">
    <property type="entry name" value="Band_7"/>
    <property type="match status" value="1"/>
</dbReference>
<evidence type="ECO:0000256" key="6">
    <source>
        <dbReference type="ARBA" id="ARBA00022989"/>
    </source>
</evidence>